<dbReference type="OrthoDB" id="5526711at2"/>
<gene>
    <name evidence="1" type="ORF">SOCE26_009070</name>
</gene>
<evidence type="ECO:0000313" key="2">
    <source>
        <dbReference type="Proteomes" id="UP000238348"/>
    </source>
</evidence>
<protein>
    <submittedName>
        <fullName evidence="1">Uncharacterized protein</fullName>
    </submittedName>
</protein>
<evidence type="ECO:0000313" key="1">
    <source>
        <dbReference type="EMBL" id="AUX39514.1"/>
    </source>
</evidence>
<dbReference type="Proteomes" id="UP000238348">
    <property type="component" value="Chromosome"/>
</dbReference>
<dbReference type="AlphaFoldDB" id="A0A2L0EJS1"/>
<dbReference type="RefSeq" id="WP_104977472.1">
    <property type="nucleotide sequence ID" value="NZ_CP012673.1"/>
</dbReference>
<organism evidence="1 2">
    <name type="scientific">Sorangium cellulosum</name>
    <name type="common">Polyangium cellulosum</name>
    <dbReference type="NCBI Taxonomy" id="56"/>
    <lineage>
        <taxon>Bacteria</taxon>
        <taxon>Pseudomonadati</taxon>
        <taxon>Myxococcota</taxon>
        <taxon>Polyangia</taxon>
        <taxon>Polyangiales</taxon>
        <taxon>Polyangiaceae</taxon>
        <taxon>Sorangium</taxon>
    </lineage>
</organism>
<name>A0A2L0EJS1_SORCE</name>
<dbReference type="EMBL" id="CP012673">
    <property type="protein sequence ID" value="AUX39514.1"/>
    <property type="molecule type" value="Genomic_DNA"/>
</dbReference>
<dbReference type="Pfam" id="PF13665">
    <property type="entry name" value="Tox-PAAR-like"/>
    <property type="match status" value="1"/>
</dbReference>
<sequence>MADKEAAPKQIDAVIISTRPDVCRLADGTPWPFQIVALLNEAVDASEDVKLNGFAATTMGTRIPRVYGDEEGVGGGLISGVNGGWCRPVDAASSSVRVNGKPLLRHGTEFEMNCAGPDGPGNTRGKLVYLRGGPRASVAEDGSLVGDTDPPPTDPKKRGFWEQLGGFFKGIGQAAWETFEFGEAAVQYMADMSPLGLVGDRVFGAFGDEPPAWVPSLSRGKRTAGGMVQIGRAIWEDPSLIWEGIKEPYVKAWAEERYGEAIGRGTFDAVTVIVGAKGLDKVGKLGAFRRLGSLASRLKKAGDFAEVFKVLKRVDTVAPDELAPVMDELVEVGRSSDTLGEVVDGARKADALDDLVDLGKLTPEEIDDLVKTGKLTAEEAAVAKRAAAAAAADGATVSGARAFSRADARRLMLESEGRRFAGNVGHAKKHVPYDMDPKKLAEMRPTKEKSTTWRSVPQAERDLRDIMCTNKEKLDALKPGEVVDGSHRLASPRQGFHSKYGKDAKSVLFRDASWMIGRLPNGELHLLHFSPKNATVVR</sequence>
<proteinExistence type="predicted"/>
<accession>A0A2L0EJS1</accession>
<reference evidence="1 2" key="1">
    <citation type="submission" date="2015-09" db="EMBL/GenBank/DDBJ databases">
        <title>Sorangium comparison.</title>
        <authorList>
            <person name="Zaburannyi N."/>
            <person name="Bunk B."/>
            <person name="Overmann J."/>
            <person name="Mueller R."/>
        </authorList>
    </citation>
    <scope>NUCLEOTIDE SEQUENCE [LARGE SCALE GENOMIC DNA]</scope>
    <source>
        <strain evidence="1 2">So ce26</strain>
    </source>
</reference>